<gene>
    <name evidence="2" type="ORF">NCS_30491</name>
</gene>
<proteinExistence type="predicted"/>
<evidence type="ECO:0000313" key="3">
    <source>
        <dbReference type="Proteomes" id="UP000230607"/>
    </source>
</evidence>
<feature type="transmembrane region" description="Helical" evidence="1">
    <location>
        <begin position="7"/>
        <end position="27"/>
    </location>
</feature>
<dbReference type="EMBL" id="LT841358">
    <property type="protein sequence ID" value="SMH72651.1"/>
    <property type="molecule type" value="Genomic_DNA"/>
</dbReference>
<keyword evidence="3" id="KW-1185">Reference proteome</keyword>
<protein>
    <recommendedName>
        <fullName evidence="4">Vitamin K epoxide reductase domain-containing protein</fullName>
    </recommendedName>
</protein>
<keyword evidence="1" id="KW-0472">Membrane</keyword>
<evidence type="ECO:0000256" key="1">
    <source>
        <dbReference type="SAM" id="Phobius"/>
    </source>
</evidence>
<sequence>MKKLDIVGKSLIVVGGFIIIIFAVYYLQGLQIMDDEKKGTYCTKPGQNCPLPSMSIFVFNLQIGVLVTCVGIGFIVTSKYYKF</sequence>
<keyword evidence="1" id="KW-0812">Transmembrane</keyword>
<organism evidence="2 3">
    <name type="scientific">Candidatus Nitrosotalea okcheonensis</name>
    <dbReference type="NCBI Taxonomy" id="1903276"/>
    <lineage>
        <taxon>Archaea</taxon>
        <taxon>Nitrososphaerota</taxon>
        <taxon>Nitrososphaeria</taxon>
        <taxon>Nitrosotaleales</taxon>
        <taxon>Nitrosotaleaceae</taxon>
        <taxon>Nitrosotalea</taxon>
    </lineage>
</organism>
<keyword evidence="1" id="KW-1133">Transmembrane helix</keyword>
<dbReference type="AlphaFoldDB" id="A0A2H1FIQ9"/>
<dbReference type="Proteomes" id="UP000230607">
    <property type="component" value="Chromosome 1"/>
</dbReference>
<evidence type="ECO:0000313" key="2">
    <source>
        <dbReference type="EMBL" id="SMH72651.1"/>
    </source>
</evidence>
<feature type="transmembrane region" description="Helical" evidence="1">
    <location>
        <begin position="54"/>
        <end position="76"/>
    </location>
</feature>
<reference evidence="3" key="1">
    <citation type="submission" date="2017-03" db="EMBL/GenBank/DDBJ databases">
        <authorList>
            <person name="Herbold C."/>
        </authorList>
    </citation>
    <scope>NUCLEOTIDE SEQUENCE [LARGE SCALE GENOMIC DNA]</scope>
</reference>
<name>A0A2H1FIQ9_9ARCH</name>
<evidence type="ECO:0008006" key="4">
    <source>
        <dbReference type="Google" id="ProtNLM"/>
    </source>
</evidence>
<accession>A0A2H1FIQ9</accession>